<protein>
    <submittedName>
        <fullName evidence="1">Uncharacterized protein</fullName>
    </submittedName>
</protein>
<name>A0AC61RVM3_9FIRM</name>
<keyword evidence="2" id="KW-1185">Reference proteome</keyword>
<reference evidence="1" key="1">
    <citation type="submission" date="2019-04" db="EMBL/GenBank/DDBJ databases">
        <title>Microbes associate with the intestines of laboratory mice.</title>
        <authorList>
            <person name="Navarre W."/>
            <person name="Wong E."/>
            <person name="Huang K."/>
            <person name="Tropini C."/>
            <person name="Ng K."/>
            <person name="Yu B."/>
        </authorList>
    </citation>
    <scope>NUCLEOTIDE SEQUENCE</scope>
    <source>
        <strain evidence="1">NM01_1-7b</strain>
    </source>
</reference>
<dbReference type="Proteomes" id="UP000304953">
    <property type="component" value="Unassembled WGS sequence"/>
</dbReference>
<gene>
    <name evidence="1" type="ORF">E5329_13690</name>
</gene>
<proteinExistence type="predicted"/>
<evidence type="ECO:0000313" key="2">
    <source>
        <dbReference type="Proteomes" id="UP000304953"/>
    </source>
</evidence>
<organism evidence="1 2">
    <name type="scientific">Petralouisia muris</name>
    <dbReference type="NCBI Taxonomy" id="3032872"/>
    <lineage>
        <taxon>Bacteria</taxon>
        <taxon>Bacillati</taxon>
        <taxon>Bacillota</taxon>
        <taxon>Clostridia</taxon>
        <taxon>Lachnospirales</taxon>
        <taxon>Lachnospiraceae</taxon>
        <taxon>Petralouisia</taxon>
    </lineage>
</organism>
<comment type="caution">
    <text evidence="1">The sequence shown here is derived from an EMBL/GenBank/DDBJ whole genome shotgun (WGS) entry which is preliminary data.</text>
</comment>
<dbReference type="EMBL" id="SRYA01000026">
    <property type="protein sequence ID" value="TGY95680.1"/>
    <property type="molecule type" value="Genomic_DNA"/>
</dbReference>
<evidence type="ECO:0000313" key="1">
    <source>
        <dbReference type="EMBL" id="TGY95680.1"/>
    </source>
</evidence>
<accession>A0AC61RVM3</accession>
<sequence>MPEGVESQTGYCRFCGQGGVVHTMMGWGRDEVNEAVTCRCQCEEAKKYAESKERVQKAKNRIEELFSSTAEKPIDQSVVNIMFRAVDAIEEKAMKGITIDVGQGIKARVSKMAKESIKVERSEVQKKTYEE</sequence>